<name>A0AAY3ZVM1_9TELE</name>
<dbReference type="Gene3D" id="1.20.5.1160">
    <property type="entry name" value="Vasodilator-stimulated phosphoprotein"/>
    <property type="match status" value="1"/>
</dbReference>
<evidence type="ECO:0000256" key="4">
    <source>
        <dbReference type="SAM" id="MobiDB-lite"/>
    </source>
</evidence>
<dbReference type="GO" id="GO:0005882">
    <property type="term" value="C:intermediate filament"/>
    <property type="evidence" value="ECO:0007669"/>
    <property type="project" value="UniProtKB-KW"/>
</dbReference>
<dbReference type="PRINTS" id="PR01248">
    <property type="entry name" value="TYPE1KERATIN"/>
</dbReference>
<reference evidence="6" key="3">
    <citation type="submission" date="2025-09" db="UniProtKB">
        <authorList>
            <consortium name="Ensembl"/>
        </authorList>
    </citation>
    <scope>IDENTIFICATION</scope>
</reference>
<evidence type="ECO:0000256" key="2">
    <source>
        <dbReference type="ARBA" id="ARBA00023054"/>
    </source>
</evidence>
<dbReference type="Ensembl" id="ENSDCDT00010000798.1">
    <property type="protein sequence ID" value="ENSDCDP00010000767.1"/>
    <property type="gene ID" value="ENSDCDG00010000424.1"/>
</dbReference>
<dbReference type="PANTHER" id="PTHR23239:SF366">
    <property type="entry name" value="KERATIN, TYPE I CYTOSKELETAL 47 KDA"/>
    <property type="match status" value="1"/>
</dbReference>
<proteinExistence type="predicted"/>
<organism evidence="6 7">
    <name type="scientific">Denticeps clupeoides</name>
    <name type="common">denticle herring</name>
    <dbReference type="NCBI Taxonomy" id="299321"/>
    <lineage>
        <taxon>Eukaryota</taxon>
        <taxon>Metazoa</taxon>
        <taxon>Chordata</taxon>
        <taxon>Craniata</taxon>
        <taxon>Vertebrata</taxon>
        <taxon>Euteleostomi</taxon>
        <taxon>Actinopterygii</taxon>
        <taxon>Neopterygii</taxon>
        <taxon>Teleostei</taxon>
        <taxon>Clupei</taxon>
        <taxon>Clupeiformes</taxon>
        <taxon>Denticipitoidei</taxon>
        <taxon>Denticipitidae</taxon>
        <taxon>Denticeps</taxon>
    </lineage>
</organism>
<sequence length="466" mass="51382">MASVAAAGSGRQQMLQLNGRLAAYLDAVRRLQEANGELEEKVRALAARKVVTRHALRAHDPRLTPVREQLTELIRENGRITLAIESAKLAAEDFRLRYESELSMRQMAESDLLSLKVLKRQYEATTRGTLVRDHKALTEEKIALQKNHEEEITSLRKLIASRTTKVDVKATEAVSLAQAMTDIRSAYETMIQRSCSEVEDWYQKQVELKQTGSVVPQGSPRTAALTQGQKQSLTLRVELEALLMLRANLEQRLLEVQREYQGKLHSLSQAAVKLEGELAGLRKNVLQQGIDYQVLLSTKVQLEHEILSYKALLEGASIETRPISSSVTSIKLSANERISDTSPLMPSPHALSSSSSSTVEVRQTTDLEGSPDKMMLLHGNSSNCPDEGSADTAGPTDVRSRSPEVLPVSSGLTAEARGEATLESSLVVETSSSEDPSCIEAALDCGDSVFTSVIIRYYGRIWCRVR</sequence>
<gene>
    <name evidence="6" type="primary">CKAP4</name>
</gene>
<feature type="region of interest" description="Disordered" evidence="4">
    <location>
        <begin position="339"/>
        <end position="410"/>
    </location>
</feature>
<evidence type="ECO:0000313" key="6">
    <source>
        <dbReference type="Ensembl" id="ENSDCDP00010000767.1"/>
    </source>
</evidence>
<evidence type="ECO:0000256" key="3">
    <source>
        <dbReference type="SAM" id="Coils"/>
    </source>
</evidence>
<dbReference type="SMART" id="SM01391">
    <property type="entry name" value="Filament"/>
    <property type="match status" value="1"/>
</dbReference>
<evidence type="ECO:0000259" key="5">
    <source>
        <dbReference type="PROSITE" id="PS51842"/>
    </source>
</evidence>
<dbReference type="Pfam" id="PF00038">
    <property type="entry name" value="Filament"/>
    <property type="match status" value="1"/>
</dbReference>
<dbReference type="Proteomes" id="UP000694580">
    <property type="component" value="Chromosome 3"/>
</dbReference>
<keyword evidence="1" id="KW-0403">Intermediate filament</keyword>
<accession>A0AAY3ZVM1</accession>
<dbReference type="GeneTree" id="ENSGT00950000182969"/>
<evidence type="ECO:0000313" key="7">
    <source>
        <dbReference type="Proteomes" id="UP000694580"/>
    </source>
</evidence>
<feature type="compositionally biased region" description="Low complexity" evidence="4">
    <location>
        <begin position="342"/>
        <end position="357"/>
    </location>
</feature>
<evidence type="ECO:0000256" key="1">
    <source>
        <dbReference type="ARBA" id="ARBA00022754"/>
    </source>
</evidence>
<keyword evidence="7" id="KW-1185">Reference proteome</keyword>
<dbReference type="PANTHER" id="PTHR23239">
    <property type="entry name" value="INTERMEDIATE FILAMENT"/>
    <property type="match status" value="1"/>
</dbReference>
<feature type="compositionally biased region" description="Polar residues" evidence="4">
    <location>
        <begin position="358"/>
        <end position="367"/>
    </location>
</feature>
<reference evidence="6" key="2">
    <citation type="submission" date="2025-08" db="UniProtKB">
        <authorList>
            <consortium name="Ensembl"/>
        </authorList>
    </citation>
    <scope>IDENTIFICATION</scope>
</reference>
<dbReference type="AlphaFoldDB" id="A0AAY3ZVM1"/>
<reference evidence="6 7" key="1">
    <citation type="submission" date="2020-06" db="EMBL/GenBank/DDBJ databases">
        <authorList>
            <consortium name="Wellcome Sanger Institute Data Sharing"/>
        </authorList>
    </citation>
    <scope>NUCLEOTIDE SEQUENCE [LARGE SCALE GENOMIC DNA]</scope>
</reference>
<dbReference type="PROSITE" id="PS51842">
    <property type="entry name" value="IF_ROD_2"/>
    <property type="match status" value="1"/>
</dbReference>
<feature type="coiled-coil region" evidence="3">
    <location>
        <begin position="239"/>
        <end position="284"/>
    </location>
</feature>
<feature type="coiled-coil region" evidence="3">
    <location>
        <begin position="14"/>
        <end position="48"/>
    </location>
</feature>
<keyword evidence="2 3" id="KW-0175">Coiled coil</keyword>
<feature type="domain" description="IF rod" evidence="5">
    <location>
        <begin position="10"/>
        <end position="320"/>
    </location>
</feature>
<dbReference type="GO" id="GO:0005198">
    <property type="term" value="F:structural molecule activity"/>
    <property type="evidence" value="ECO:0007669"/>
    <property type="project" value="InterPro"/>
</dbReference>
<dbReference type="SUPFAM" id="SSF64593">
    <property type="entry name" value="Intermediate filament protein, coiled coil region"/>
    <property type="match status" value="1"/>
</dbReference>
<dbReference type="InterPro" id="IPR039008">
    <property type="entry name" value="IF_rod_dom"/>
</dbReference>
<protein>
    <recommendedName>
        <fullName evidence="5">IF rod domain-containing protein</fullName>
    </recommendedName>
</protein>
<dbReference type="InterPro" id="IPR002957">
    <property type="entry name" value="Keratin_I"/>
</dbReference>
<dbReference type="Gene3D" id="1.20.5.170">
    <property type="match status" value="1"/>
</dbReference>